<proteinExistence type="predicted"/>
<dbReference type="Proteomes" id="UP000050417">
    <property type="component" value="Unassembled WGS sequence"/>
</dbReference>
<name>A0A0P6WZZ1_9CHLR</name>
<reference evidence="3 4" key="1">
    <citation type="submission" date="2015-07" db="EMBL/GenBank/DDBJ databases">
        <title>Genome sequence of Ornatilinea apprima DSM 23815.</title>
        <authorList>
            <person name="Hemp J."/>
            <person name="Ward L.M."/>
            <person name="Pace L.A."/>
            <person name="Fischer W.W."/>
        </authorList>
    </citation>
    <scope>NUCLEOTIDE SEQUENCE [LARGE SCALE GENOMIC DNA]</scope>
    <source>
        <strain evidence="3 4">P3M-1</strain>
    </source>
</reference>
<evidence type="ECO:0000313" key="4">
    <source>
        <dbReference type="Proteomes" id="UP000050417"/>
    </source>
</evidence>
<feature type="domain" description="LapB rubredoxin metal binding" evidence="2">
    <location>
        <begin position="8"/>
        <end position="33"/>
    </location>
</feature>
<sequence length="64" mass="6898">MAKTQTCHVCQECGRVSARAMGRCPGCGAWDSLIMVAAIDHSVTTRTMLAAAVTFDVTIRRRGK</sequence>
<organism evidence="3 4">
    <name type="scientific">Ornatilinea apprima</name>
    <dbReference type="NCBI Taxonomy" id="1134406"/>
    <lineage>
        <taxon>Bacteria</taxon>
        <taxon>Bacillati</taxon>
        <taxon>Chloroflexota</taxon>
        <taxon>Anaerolineae</taxon>
        <taxon>Anaerolineales</taxon>
        <taxon>Anaerolineaceae</taxon>
        <taxon>Ornatilinea</taxon>
    </lineage>
</organism>
<dbReference type="STRING" id="1134406.ADN00_12695"/>
<gene>
    <name evidence="3" type="ORF">ADN00_12695</name>
</gene>
<dbReference type="Pfam" id="PF18073">
    <property type="entry name" value="Zn_ribbon_LapB"/>
    <property type="match status" value="1"/>
</dbReference>
<dbReference type="RefSeq" id="WP_075063391.1">
    <property type="nucleotide sequence ID" value="NZ_LGCL01000027.1"/>
</dbReference>
<dbReference type="EMBL" id="LGCL01000027">
    <property type="protein sequence ID" value="KPL75501.1"/>
    <property type="molecule type" value="Genomic_DNA"/>
</dbReference>
<protein>
    <recommendedName>
        <fullName evidence="2">LapB rubredoxin metal binding domain-containing protein</fullName>
    </recommendedName>
</protein>
<evidence type="ECO:0000313" key="3">
    <source>
        <dbReference type="EMBL" id="KPL75501.1"/>
    </source>
</evidence>
<dbReference type="InterPro" id="IPR041166">
    <property type="entry name" value="Rubredoxin_2"/>
</dbReference>
<dbReference type="AlphaFoldDB" id="A0A0P6WZZ1"/>
<dbReference type="OrthoDB" id="507476at2"/>
<evidence type="ECO:0000259" key="2">
    <source>
        <dbReference type="Pfam" id="PF18073"/>
    </source>
</evidence>
<dbReference type="GO" id="GO:0046872">
    <property type="term" value="F:metal ion binding"/>
    <property type="evidence" value="ECO:0007669"/>
    <property type="project" value="UniProtKB-KW"/>
</dbReference>
<keyword evidence="4" id="KW-1185">Reference proteome</keyword>
<keyword evidence="1" id="KW-0479">Metal-binding</keyword>
<comment type="caution">
    <text evidence="3">The sequence shown here is derived from an EMBL/GenBank/DDBJ whole genome shotgun (WGS) entry which is preliminary data.</text>
</comment>
<accession>A0A0P6WZZ1</accession>
<evidence type="ECO:0000256" key="1">
    <source>
        <dbReference type="ARBA" id="ARBA00022723"/>
    </source>
</evidence>